<comment type="subcellular location">
    <subcellularLocation>
        <location evidence="3">Periplasm</location>
    </subcellularLocation>
</comment>
<evidence type="ECO:0000256" key="13">
    <source>
        <dbReference type="ARBA" id="ARBA00032847"/>
    </source>
</evidence>
<comment type="caution">
    <text evidence="17">The sequence shown here is derived from an EMBL/GenBank/DDBJ whole genome shotgun (WGS) entry which is preliminary data.</text>
</comment>
<reference evidence="17 18" key="1">
    <citation type="submission" date="2020-08" db="EMBL/GenBank/DDBJ databases">
        <title>Novel species isolated from subtropical streams in China.</title>
        <authorList>
            <person name="Lu H."/>
        </authorList>
    </citation>
    <scope>NUCLEOTIDE SEQUENCE [LARGE SCALE GENOMIC DNA]</scope>
    <source>
        <strain evidence="17 18">CY18W</strain>
    </source>
</reference>
<keyword evidence="18" id="KW-1185">Reference proteome</keyword>
<comment type="similarity">
    <text evidence="6">Belongs to the NosZ family.</text>
</comment>
<dbReference type="SUPFAM" id="SSF49503">
    <property type="entry name" value="Cupredoxins"/>
    <property type="match status" value="1"/>
</dbReference>
<keyword evidence="11" id="KW-0186">Copper</keyword>
<evidence type="ECO:0000256" key="1">
    <source>
        <dbReference type="ARBA" id="ARBA00001913"/>
    </source>
</evidence>
<evidence type="ECO:0000256" key="8">
    <source>
        <dbReference type="ARBA" id="ARBA00011896"/>
    </source>
</evidence>
<keyword evidence="15" id="KW-0732">Signal</keyword>
<evidence type="ECO:0000256" key="10">
    <source>
        <dbReference type="ARBA" id="ARBA00022723"/>
    </source>
</evidence>
<comment type="pathway">
    <text evidence="4">Nitrogen metabolism; nitrate reduction (denitrification); dinitrogen from nitrate: step 4/4.</text>
</comment>
<dbReference type="InterPro" id="IPR002429">
    <property type="entry name" value="CcO_II-like_C"/>
</dbReference>
<comment type="catalytic activity">
    <reaction evidence="14">
        <text>N2 + 2 Fe(III)-[cytochrome c] + H2O = nitrous oxide + 2 Fe(II)-[cytochrome c] + 2 H(+)</text>
        <dbReference type="Rhea" id="RHEA:43108"/>
        <dbReference type="Rhea" id="RHEA-COMP:10350"/>
        <dbReference type="Rhea" id="RHEA-COMP:14399"/>
        <dbReference type="ChEBI" id="CHEBI:15377"/>
        <dbReference type="ChEBI" id="CHEBI:15378"/>
        <dbReference type="ChEBI" id="CHEBI:17045"/>
        <dbReference type="ChEBI" id="CHEBI:17997"/>
        <dbReference type="ChEBI" id="CHEBI:29033"/>
        <dbReference type="ChEBI" id="CHEBI:29034"/>
        <dbReference type="EC" id="1.7.2.4"/>
    </reaction>
</comment>
<evidence type="ECO:0000313" key="17">
    <source>
        <dbReference type="EMBL" id="MBC3920655.1"/>
    </source>
</evidence>
<evidence type="ECO:0000313" key="18">
    <source>
        <dbReference type="Proteomes" id="UP000650424"/>
    </source>
</evidence>
<evidence type="ECO:0000256" key="5">
    <source>
        <dbReference type="ARBA" id="ARBA00006790"/>
    </source>
</evidence>
<dbReference type="RefSeq" id="WP_186950389.1">
    <property type="nucleotide sequence ID" value="NZ_JACOGF010000018.1"/>
</dbReference>
<name>A0ABR6ZYL7_9BURK</name>
<dbReference type="PANTHER" id="PTHR42838:SF2">
    <property type="entry name" value="NITROUS-OXIDE REDUCTASE"/>
    <property type="match status" value="1"/>
</dbReference>
<comment type="function">
    <text evidence="2">Nitrous-oxide reductase is part of a bacterial respiratory system which is activated under anaerobic conditions in the presence of nitrate or nitrous oxide.</text>
</comment>
<evidence type="ECO:0000256" key="11">
    <source>
        <dbReference type="ARBA" id="ARBA00023008"/>
    </source>
</evidence>
<evidence type="ECO:0000256" key="2">
    <source>
        <dbReference type="ARBA" id="ARBA00003034"/>
    </source>
</evidence>
<gene>
    <name evidence="17" type="ORF">H8L32_24535</name>
</gene>
<comment type="cofactor">
    <cofactor evidence="1">
        <name>Ca(2+)</name>
        <dbReference type="ChEBI" id="CHEBI:29108"/>
    </cofactor>
</comment>
<feature type="chain" id="PRO_5045518130" description="Nitrous-oxide reductase" evidence="15">
    <location>
        <begin position="32"/>
        <end position="127"/>
    </location>
</feature>
<dbReference type="InterPro" id="IPR051403">
    <property type="entry name" value="NosZ/Cyto_c_oxidase_sub2"/>
</dbReference>
<sequence length="127" mass="13983">MNTSRRLFCTGMSLTLLSATAAMTWSQLAVAQGNTKKHVIPVKAQKFSFTPNRIEVRVGETIVLALSALDFPHGFNLPDFNLRRDLVPGKVINVELKADKPGEYDFLCDNFCGDGHEGMSGKLIIKT</sequence>
<dbReference type="InterPro" id="IPR028096">
    <property type="entry name" value="EfeO_Cupredoxin"/>
</dbReference>
<keyword evidence="10" id="KW-0479">Metal-binding</keyword>
<dbReference type="PROSITE" id="PS51318">
    <property type="entry name" value="TAT"/>
    <property type="match status" value="1"/>
</dbReference>
<evidence type="ECO:0000256" key="9">
    <source>
        <dbReference type="ARBA" id="ARBA00016560"/>
    </source>
</evidence>
<evidence type="ECO:0000256" key="4">
    <source>
        <dbReference type="ARBA" id="ARBA00004779"/>
    </source>
</evidence>
<proteinExistence type="inferred from homology"/>
<dbReference type="Gene3D" id="2.60.40.420">
    <property type="entry name" value="Cupredoxins - blue copper proteins"/>
    <property type="match status" value="1"/>
</dbReference>
<dbReference type="PANTHER" id="PTHR42838">
    <property type="entry name" value="CYTOCHROME C OXIDASE SUBUNIT II"/>
    <property type="match status" value="1"/>
</dbReference>
<dbReference type="InterPro" id="IPR008972">
    <property type="entry name" value="Cupredoxin"/>
</dbReference>
<evidence type="ECO:0000256" key="7">
    <source>
        <dbReference type="ARBA" id="ARBA00011738"/>
    </source>
</evidence>
<protein>
    <recommendedName>
        <fullName evidence="9">Nitrous-oxide reductase</fullName>
        <ecNumber evidence="8">1.7.2.4</ecNumber>
    </recommendedName>
    <alternativeName>
        <fullName evidence="12">N(2)OR</fullName>
    </alternativeName>
    <alternativeName>
        <fullName evidence="13">N2O reductase</fullName>
    </alternativeName>
</protein>
<feature type="domain" description="Cytochrome oxidase subunit II copper A binding" evidence="16">
    <location>
        <begin position="11"/>
        <end position="127"/>
    </location>
</feature>
<evidence type="ECO:0000259" key="16">
    <source>
        <dbReference type="PROSITE" id="PS50857"/>
    </source>
</evidence>
<evidence type="ECO:0000256" key="3">
    <source>
        <dbReference type="ARBA" id="ARBA00004418"/>
    </source>
</evidence>
<dbReference type="EMBL" id="JACOGF010000018">
    <property type="protein sequence ID" value="MBC3920655.1"/>
    <property type="molecule type" value="Genomic_DNA"/>
</dbReference>
<dbReference type="InterPro" id="IPR006311">
    <property type="entry name" value="TAT_signal"/>
</dbReference>
<comment type="subunit">
    <text evidence="7">Homodimer.</text>
</comment>
<evidence type="ECO:0000256" key="6">
    <source>
        <dbReference type="ARBA" id="ARBA00010372"/>
    </source>
</evidence>
<dbReference type="EC" id="1.7.2.4" evidence="8"/>
<feature type="signal peptide" evidence="15">
    <location>
        <begin position="1"/>
        <end position="31"/>
    </location>
</feature>
<evidence type="ECO:0000256" key="12">
    <source>
        <dbReference type="ARBA" id="ARBA00031077"/>
    </source>
</evidence>
<organism evidence="17 18">
    <name type="scientific">Undibacterium hunanense</name>
    <dbReference type="NCBI Taxonomy" id="2762292"/>
    <lineage>
        <taxon>Bacteria</taxon>
        <taxon>Pseudomonadati</taxon>
        <taxon>Pseudomonadota</taxon>
        <taxon>Betaproteobacteria</taxon>
        <taxon>Burkholderiales</taxon>
        <taxon>Oxalobacteraceae</taxon>
        <taxon>Undibacterium</taxon>
    </lineage>
</organism>
<dbReference type="PROSITE" id="PS50857">
    <property type="entry name" value="COX2_CUA"/>
    <property type="match status" value="1"/>
</dbReference>
<evidence type="ECO:0000256" key="14">
    <source>
        <dbReference type="ARBA" id="ARBA00049555"/>
    </source>
</evidence>
<accession>A0ABR6ZYL7</accession>
<evidence type="ECO:0000256" key="15">
    <source>
        <dbReference type="SAM" id="SignalP"/>
    </source>
</evidence>
<dbReference type="Pfam" id="PF13473">
    <property type="entry name" value="Cupredoxin_1"/>
    <property type="match status" value="1"/>
</dbReference>
<dbReference type="Proteomes" id="UP000650424">
    <property type="component" value="Unassembled WGS sequence"/>
</dbReference>
<comment type="similarity">
    <text evidence="5">In the C-terminal section; belongs to the cytochrome c oxidase subunit 2 family.</text>
</comment>